<name>A0A510DXQ1_9CREN</name>
<reference evidence="5" key="1">
    <citation type="submission" date="2018-09" db="EMBL/GenBank/DDBJ databases">
        <title>Complete Genome Sequencing of Sulfolobus sp. JCM 16834.</title>
        <authorList>
            <person name="Kato S."/>
            <person name="Itoh T."/>
            <person name="Ohkuma M."/>
        </authorList>
    </citation>
    <scope>NUCLEOTIDE SEQUENCE [LARGE SCALE GENOMIC DNA]</scope>
    <source>
        <strain evidence="5">IC-007</strain>
    </source>
</reference>
<dbReference type="RefSeq" id="WP_054846605.1">
    <property type="nucleotide sequence ID" value="NZ_AP018929.1"/>
</dbReference>
<dbReference type="EMBL" id="AP018929">
    <property type="protein sequence ID" value="BBG25012.1"/>
    <property type="molecule type" value="Genomic_DNA"/>
</dbReference>
<dbReference type="InterPro" id="IPR036390">
    <property type="entry name" value="WH_DNA-bd_sf"/>
</dbReference>
<reference evidence="2 4" key="2">
    <citation type="journal article" date="2020" name="Int. J. Syst. Evol. Microbiol.">
        <title>Sulfuracidifex tepidarius gen. nov., sp. nov. and transfer of Sulfolobus metallicus Huber and Stetter 1992 to the genus Sulfuracidifex as Sulfuracidifex metallicus comb. nov.</title>
        <authorList>
            <person name="Itoh T."/>
            <person name="Miura T."/>
            <person name="Sakai H.D."/>
            <person name="Kato S."/>
            <person name="Ohkuma M."/>
            <person name="Takashina T."/>
        </authorList>
    </citation>
    <scope>NUCLEOTIDE SEQUENCE [LARGE SCALE GENOMIC DNA]</scope>
    <source>
        <strain evidence="2 4">IC-006</strain>
        <strain evidence="3">IC-007</strain>
    </source>
</reference>
<dbReference type="Proteomes" id="UP000325030">
    <property type="component" value="Chromosome"/>
</dbReference>
<dbReference type="GeneID" id="41718658"/>
<dbReference type="SUPFAM" id="SSF46785">
    <property type="entry name" value="Winged helix' DNA-binding domain"/>
    <property type="match status" value="1"/>
</dbReference>
<dbReference type="Gene3D" id="1.10.10.10">
    <property type="entry name" value="Winged helix-like DNA-binding domain superfamily/Winged helix DNA-binding domain"/>
    <property type="match status" value="1"/>
</dbReference>
<protein>
    <recommendedName>
        <fullName evidence="1">Transcription regulator TrmB N-terminal domain-containing protein</fullName>
    </recommendedName>
</protein>
<dbReference type="AlphaFoldDB" id="A0A510DXQ1"/>
<evidence type="ECO:0000313" key="4">
    <source>
        <dbReference type="Proteomes" id="UP000322983"/>
    </source>
</evidence>
<dbReference type="InterPro" id="IPR002831">
    <property type="entry name" value="Tscrpt_reg_TrmB_N"/>
</dbReference>
<dbReference type="Proteomes" id="UP000322983">
    <property type="component" value="Chromosome"/>
</dbReference>
<organism evidence="2 4">
    <name type="scientific">Sulfuracidifex tepidarius</name>
    <dbReference type="NCBI Taxonomy" id="1294262"/>
    <lineage>
        <taxon>Archaea</taxon>
        <taxon>Thermoproteota</taxon>
        <taxon>Thermoprotei</taxon>
        <taxon>Sulfolobales</taxon>
        <taxon>Sulfolobaceae</taxon>
        <taxon>Sulfuracidifex</taxon>
    </lineage>
</organism>
<feature type="domain" description="Transcription regulator TrmB N-terminal" evidence="1">
    <location>
        <begin position="10"/>
        <end position="55"/>
    </location>
</feature>
<evidence type="ECO:0000313" key="5">
    <source>
        <dbReference type="Proteomes" id="UP000325030"/>
    </source>
</evidence>
<accession>A0A510DXQ1</accession>
<proteinExistence type="predicted"/>
<dbReference type="KEGG" id="step:IC006_2346"/>
<gene>
    <name evidence="2" type="ORF">IC006_2346</name>
    <name evidence="3" type="ORF">IC007_2353</name>
</gene>
<keyword evidence="4" id="KW-1185">Reference proteome</keyword>
<evidence type="ECO:0000259" key="1">
    <source>
        <dbReference type="Pfam" id="PF01978"/>
    </source>
</evidence>
<dbReference type="STRING" id="1294262.GCA_001316085_02662"/>
<evidence type="ECO:0000313" key="3">
    <source>
        <dbReference type="EMBL" id="BBG27799.1"/>
    </source>
</evidence>
<accession>A0A510E5M2</accession>
<dbReference type="InterPro" id="IPR036388">
    <property type="entry name" value="WH-like_DNA-bd_sf"/>
</dbReference>
<dbReference type="EMBL" id="AP018930">
    <property type="protein sequence ID" value="BBG27799.1"/>
    <property type="molecule type" value="Genomic_DNA"/>
</dbReference>
<dbReference type="Pfam" id="PF01978">
    <property type="entry name" value="TrmB"/>
    <property type="match status" value="1"/>
</dbReference>
<sequence length="84" mass="9552">MNSIDDIILIILANTDGTVEDISSTTGIRKEAVYHILEFLTAAGIVKKENDRYYVDETIRTIAQLMLDLNDLEFYDINILKNSN</sequence>
<evidence type="ECO:0000313" key="2">
    <source>
        <dbReference type="EMBL" id="BBG25012.1"/>
    </source>
</evidence>